<evidence type="ECO:0000313" key="7">
    <source>
        <dbReference type="EMBL" id="VYT14949.1"/>
    </source>
</evidence>
<evidence type="ECO:0000256" key="4">
    <source>
        <dbReference type="SAM" id="Phobius"/>
    </source>
</evidence>
<evidence type="ECO:0000256" key="5">
    <source>
        <dbReference type="SAM" id="SignalP"/>
    </source>
</evidence>
<feature type="domain" description="SpaA-like prealbumin fold" evidence="6">
    <location>
        <begin position="791"/>
        <end position="867"/>
    </location>
</feature>
<name>A0A6N2UC28_BLAHA</name>
<keyword evidence="4" id="KW-0812">Transmembrane</keyword>
<reference evidence="7" key="1">
    <citation type="submission" date="2019-11" db="EMBL/GenBank/DDBJ databases">
        <authorList>
            <person name="Feng L."/>
        </authorList>
    </citation>
    <scope>NUCLEOTIDE SEQUENCE</scope>
    <source>
        <strain evidence="7">BhanseniiLFYP23</strain>
    </source>
</reference>
<feature type="domain" description="SpaA-like prealbumin fold" evidence="6">
    <location>
        <begin position="374"/>
        <end position="441"/>
    </location>
</feature>
<feature type="domain" description="SpaA-like prealbumin fold" evidence="6">
    <location>
        <begin position="453"/>
        <end position="534"/>
    </location>
</feature>
<keyword evidence="4" id="KW-1133">Transmembrane helix</keyword>
<evidence type="ECO:0000256" key="2">
    <source>
        <dbReference type="ARBA" id="ARBA00022525"/>
    </source>
</evidence>
<dbReference type="EMBL" id="CACRSY010000014">
    <property type="protein sequence ID" value="VYT14949.1"/>
    <property type="molecule type" value="Genomic_DNA"/>
</dbReference>
<dbReference type="SUPFAM" id="SSF49478">
    <property type="entry name" value="Cna protein B-type domain"/>
    <property type="match status" value="2"/>
</dbReference>
<evidence type="ECO:0000256" key="1">
    <source>
        <dbReference type="ARBA" id="ARBA00007257"/>
    </source>
</evidence>
<feature type="domain" description="SpaA-like prealbumin fold" evidence="6">
    <location>
        <begin position="573"/>
        <end position="646"/>
    </location>
</feature>
<evidence type="ECO:0000259" key="6">
    <source>
        <dbReference type="Pfam" id="PF17802"/>
    </source>
</evidence>
<dbReference type="InterPro" id="IPR041033">
    <property type="entry name" value="SpaA_PFL_dom_1"/>
</dbReference>
<dbReference type="Gene3D" id="2.60.40.10">
    <property type="entry name" value="Immunoglobulins"/>
    <property type="match status" value="6"/>
</dbReference>
<feature type="domain" description="SpaA-like prealbumin fold" evidence="6">
    <location>
        <begin position="902"/>
        <end position="968"/>
    </location>
</feature>
<feature type="chain" id="PRO_5038831164" evidence="5">
    <location>
        <begin position="27"/>
        <end position="1062"/>
    </location>
</feature>
<keyword evidence="4" id="KW-0472">Membrane</keyword>
<feature type="transmembrane region" description="Helical" evidence="4">
    <location>
        <begin position="1035"/>
        <end position="1054"/>
    </location>
</feature>
<proteinExistence type="inferred from homology"/>
<feature type="signal peptide" evidence="5">
    <location>
        <begin position="1"/>
        <end position="26"/>
    </location>
</feature>
<dbReference type="RefSeq" id="WP_156342463.1">
    <property type="nucleotide sequence ID" value="NZ_CACRSY010000014.1"/>
</dbReference>
<accession>A0A6N2UC28</accession>
<dbReference type="AlphaFoldDB" id="A0A6N2UC28"/>
<dbReference type="InterPro" id="IPR013783">
    <property type="entry name" value="Ig-like_fold"/>
</dbReference>
<sequence length="1062" mass="119517">MKDKKKWRKKVLAFALAMLTFTGIFFENSVMTQAENKEEKTENYIKVYYLLYDGQEENVFSNFMVKSPCKILEDGTIRSVINSNPEVYDYNANGITLDVDINRGKHWYGQVPITEECIYNEKEGYIDIPGKYLGKDLTVTVWQSRDSAFYTNLVPDELKPQKDRRGNISFYTFQDNFPSGTIPVLFEPKGCNIVTLHGDINTVKVGDIWNCNADTWYIADKYNADSYIWEDVAGCKEYDKGFSQGQIVSIKDCENPMFNNIGGAGPEGKNWMFMGCLSSVNNTFQGVPVITKMYIECIAKEGNTATFFVHAACKGPKGQKAQTIGGFFKASFSPPWIEVYKKPTTDKTTWIDGDKFQNGYEWAQWAISDNPAYDLSGAKYTLWSYETGEYFHECIITDANGYGWCYVPYTGKFMIKEVYNPKGYILDDQWHDITITENNATFYHDENVKYAQLRLHKSSETATDKSLAGAKYGVWNWRSTVGNGKPDYIITTDENGYGEVNDIPLWYYYIQEIEAPEGFGLDKTIYEANCTDAGTYPNVGVDLYSQEPLDFGKITLKKQSANPDCTEDNPVYSLKGAEYSIYSNPECTNYVDKMITDESGYAEKDGLQLGTYYVKESKAPQGYHLDETVYKVSLPTSSGELEYQVTSTEMPQLEQIKMLLEKIDKDTGEPIPTGQGSLKGAEFVFKFYKGEYPKDTNPETLGKTVDKTWIFATNEKGVIEFDESFLIRGDSFYIDDKGEPALPVGTLVITEKKAPEGYHINPITIIKNIRPEGFEDSEAYVTPEIAEDSISVKIIKVQDGTNVHIPGTVFRHTMPNGTTKDYATDSKGEVQLQGLRTGKHQIVELSPAEGYLPNTSVFEFEVTADNKVHALTKPIEDMGIAFAEEKNGDGTLTVKNKLAPFKLNIHKVNNKDKVLEGAEFTLYEDKDCSVEVDRQVSDKDGNLAFENIQIGREYYLKETKAPAGYKLPIHPDGSPVIYKIKVESDPIKNNFIVYVNDKAYDTNSDGAITIGGTKKDREVNLTVVNTVNGKLPNTGAYSTSWILAMGSILILAALKNKEKRIK</sequence>
<protein>
    <submittedName>
        <fullName evidence="7">Cna protein B-type domain protein</fullName>
    </submittedName>
</protein>
<dbReference type="PANTHER" id="PTHR36108:SF13">
    <property type="entry name" value="COLOSSIN-B-RELATED"/>
    <property type="match status" value="1"/>
</dbReference>
<dbReference type="Pfam" id="PF17802">
    <property type="entry name" value="SpaA"/>
    <property type="match status" value="5"/>
</dbReference>
<evidence type="ECO:0000256" key="3">
    <source>
        <dbReference type="ARBA" id="ARBA00022729"/>
    </source>
</evidence>
<dbReference type="PANTHER" id="PTHR36108">
    <property type="entry name" value="COLOSSIN-B-RELATED"/>
    <property type="match status" value="1"/>
</dbReference>
<keyword evidence="3 5" id="KW-0732">Signal</keyword>
<keyword evidence="2" id="KW-0964">Secreted</keyword>
<comment type="similarity">
    <text evidence="1">Belongs to the serine-aspartate repeat-containing protein (SDr) family.</text>
</comment>
<organism evidence="7">
    <name type="scientific">Blautia hansenii</name>
    <name type="common">Ruminococcus hansenii</name>
    <dbReference type="NCBI Taxonomy" id="1322"/>
    <lineage>
        <taxon>Bacteria</taxon>
        <taxon>Bacillati</taxon>
        <taxon>Bacillota</taxon>
        <taxon>Clostridia</taxon>
        <taxon>Lachnospirales</taxon>
        <taxon>Lachnospiraceae</taxon>
        <taxon>Blautia</taxon>
    </lineage>
</organism>
<gene>
    <name evidence="7" type="ORF">BHLFYP23_00343</name>
</gene>